<dbReference type="GO" id="GO:0005634">
    <property type="term" value="C:nucleus"/>
    <property type="evidence" value="ECO:0007669"/>
    <property type="project" value="UniProtKB-SubCell"/>
</dbReference>
<dbReference type="CDD" id="cd00265">
    <property type="entry name" value="MADS_MEF2_like"/>
    <property type="match status" value="1"/>
</dbReference>
<dbReference type="EMBL" id="AMZH03002157">
    <property type="protein sequence ID" value="RRT76578.1"/>
    <property type="molecule type" value="Genomic_DNA"/>
</dbReference>
<keyword evidence="2" id="KW-0805">Transcription regulation</keyword>
<keyword evidence="3" id="KW-0238">DNA-binding</keyword>
<evidence type="ECO:0000256" key="5">
    <source>
        <dbReference type="ARBA" id="ARBA00023242"/>
    </source>
</evidence>
<comment type="subcellular location">
    <subcellularLocation>
        <location evidence="1">Nucleus</location>
    </subcellularLocation>
</comment>
<feature type="domain" description="MADS-box" evidence="6">
    <location>
        <begin position="109"/>
        <end position="169"/>
    </location>
</feature>
<sequence length="261" mass="29382">MNTRASESLASITVFFPWEERYLLEQFRKSRPRLSAASGCCYVGGAPRCLRERAQRTHGPPYHLFVIGLPLSCACGVQPRRSLLMCGVQGRGPPIQRLADRVSKRRKMARRGRVELRRIEDRVSRQVCFSKRRSGLFKKAYELSVLCDAEVALLVFSPAGKLYEFSSVSRYVTSSVYHHNLLLFILRLLISRSLHRHPPPTIIYFKIHLKTLCVARPSVISSLALDPTAGSWYGPADAGAGEEFHLVWGRSITSALFASFS</sequence>
<evidence type="ECO:0000256" key="1">
    <source>
        <dbReference type="ARBA" id="ARBA00004123"/>
    </source>
</evidence>
<organism evidence="7 8">
    <name type="scientific">Ensete ventricosum</name>
    <name type="common">Abyssinian banana</name>
    <name type="synonym">Musa ensete</name>
    <dbReference type="NCBI Taxonomy" id="4639"/>
    <lineage>
        <taxon>Eukaryota</taxon>
        <taxon>Viridiplantae</taxon>
        <taxon>Streptophyta</taxon>
        <taxon>Embryophyta</taxon>
        <taxon>Tracheophyta</taxon>
        <taxon>Spermatophyta</taxon>
        <taxon>Magnoliopsida</taxon>
        <taxon>Liliopsida</taxon>
        <taxon>Zingiberales</taxon>
        <taxon>Musaceae</taxon>
        <taxon>Ensete</taxon>
    </lineage>
</organism>
<gene>
    <name evidence="7" type="ORF">B296_00009860</name>
</gene>
<dbReference type="Pfam" id="PF00319">
    <property type="entry name" value="SRF-TF"/>
    <property type="match status" value="1"/>
</dbReference>
<dbReference type="Gene3D" id="3.40.1810.10">
    <property type="entry name" value="Transcription factor, MADS-box"/>
    <property type="match status" value="1"/>
</dbReference>
<dbReference type="PRINTS" id="PR00404">
    <property type="entry name" value="MADSDOMAIN"/>
</dbReference>
<dbReference type="InterPro" id="IPR033896">
    <property type="entry name" value="MEF2-like_N"/>
</dbReference>
<keyword evidence="4" id="KW-0804">Transcription</keyword>
<evidence type="ECO:0000313" key="8">
    <source>
        <dbReference type="Proteomes" id="UP000287651"/>
    </source>
</evidence>
<dbReference type="SUPFAM" id="SSF55455">
    <property type="entry name" value="SRF-like"/>
    <property type="match status" value="1"/>
</dbReference>
<dbReference type="GO" id="GO:0000977">
    <property type="term" value="F:RNA polymerase II transcription regulatory region sequence-specific DNA binding"/>
    <property type="evidence" value="ECO:0007669"/>
    <property type="project" value="InterPro"/>
</dbReference>
<name>A0A427AJZ2_ENSVE</name>
<evidence type="ECO:0000259" key="6">
    <source>
        <dbReference type="PROSITE" id="PS50066"/>
    </source>
</evidence>
<reference evidence="7 8" key="1">
    <citation type="journal article" date="2014" name="Agronomy (Basel)">
        <title>A Draft Genome Sequence for Ensete ventricosum, the Drought-Tolerant Tree Against Hunger.</title>
        <authorList>
            <person name="Harrison J."/>
            <person name="Moore K.A."/>
            <person name="Paszkiewicz K."/>
            <person name="Jones T."/>
            <person name="Grant M."/>
            <person name="Ambacheew D."/>
            <person name="Muzemil S."/>
            <person name="Studholme D.J."/>
        </authorList>
    </citation>
    <scope>NUCLEOTIDE SEQUENCE [LARGE SCALE GENOMIC DNA]</scope>
</reference>
<dbReference type="InterPro" id="IPR050142">
    <property type="entry name" value="MADS-box/MEF2_TF"/>
</dbReference>
<dbReference type="GO" id="GO:0046983">
    <property type="term" value="F:protein dimerization activity"/>
    <property type="evidence" value="ECO:0007669"/>
    <property type="project" value="InterPro"/>
</dbReference>
<evidence type="ECO:0000256" key="4">
    <source>
        <dbReference type="ARBA" id="ARBA00023163"/>
    </source>
</evidence>
<evidence type="ECO:0000256" key="2">
    <source>
        <dbReference type="ARBA" id="ARBA00023015"/>
    </source>
</evidence>
<dbReference type="InterPro" id="IPR002100">
    <property type="entry name" value="TF_MADSbox"/>
</dbReference>
<comment type="caution">
    <text evidence="7">The sequence shown here is derived from an EMBL/GenBank/DDBJ whole genome shotgun (WGS) entry which is preliminary data.</text>
</comment>
<dbReference type="PANTHER" id="PTHR48019">
    <property type="entry name" value="SERUM RESPONSE FACTOR HOMOLOG"/>
    <property type="match status" value="1"/>
</dbReference>
<dbReference type="AlphaFoldDB" id="A0A427AJZ2"/>
<keyword evidence="5" id="KW-0539">Nucleus</keyword>
<evidence type="ECO:0000256" key="3">
    <source>
        <dbReference type="ARBA" id="ARBA00023125"/>
    </source>
</evidence>
<dbReference type="SMART" id="SM00432">
    <property type="entry name" value="MADS"/>
    <property type="match status" value="1"/>
</dbReference>
<dbReference type="InterPro" id="IPR036879">
    <property type="entry name" value="TF_MADSbox_sf"/>
</dbReference>
<dbReference type="GO" id="GO:0045944">
    <property type="term" value="P:positive regulation of transcription by RNA polymerase II"/>
    <property type="evidence" value="ECO:0007669"/>
    <property type="project" value="InterPro"/>
</dbReference>
<dbReference type="Proteomes" id="UP000287651">
    <property type="component" value="Unassembled WGS sequence"/>
</dbReference>
<proteinExistence type="predicted"/>
<accession>A0A427AJZ2</accession>
<protein>
    <recommendedName>
        <fullName evidence="6">MADS-box domain-containing protein</fullName>
    </recommendedName>
</protein>
<dbReference type="PROSITE" id="PS50066">
    <property type="entry name" value="MADS_BOX_2"/>
    <property type="match status" value="1"/>
</dbReference>
<evidence type="ECO:0000313" key="7">
    <source>
        <dbReference type="EMBL" id="RRT76578.1"/>
    </source>
</evidence>